<feature type="chain" id="PRO_5042937895" description="Secreted protein" evidence="1">
    <location>
        <begin position="25"/>
        <end position="93"/>
    </location>
</feature>
<evidence type="ECO:0000313" key="3">
    <source>
        <dbReference type="Proteomes" id="UP001341281"/>
    </source>
</evidence>
<keyword evidence="1" id="KW-0732">Signal</keyword>
<proteinExistence type="predicted"/>
<name>A0AAQ3THW6_PASNO</name>
<accession>A0AAQ3THW6</accession>
<evidence type="ECO:0000256" key="1">
    <source>
        <dbReference type="SAM" id="SignalP"/>
    </source>
</evidence>
<organism evidence="2 3">
    <name type="scientific">Paspalum notatum var. saurae</name>
    <dbReference type="NCBI Taxonomy" id="547442"/>
    <lineage>
        <taxon>Eukaryota</taxon>
        <taxon>Viridiplantae</taxon>
        <taxon>Streptophyta</taxon>
        <taxon>Embryophyta</taxon>
        <taxon>Tracheophyta</taxon>
        <taxon>Spermatophyta</taxon>
        <taxon>Magnoliopsida</taxon>
        <taxon>Liliopsida</taxon>
        <taxon>Poales</taxon>
        <taxon>Poaceae</taxon>
        <taxon>PACMAD clade</taxon>
        <taxon>Panicoideae</taxon>
        <taxon>Andropogonodae</taxon>
        <taxon>Paspaleae</taxon>
        <taxon>Paspalinae</taxon>
        <taxon>Paspalum</taxon>
    </lineage>
</organism>
<gene>
    <name evidence="2" type="ORF">U9M48_022239</name>
</gene>
<keyword evidence="3" id="KW-1185">Reference proteome</keyword>
<sequence length="93" mass="9626">MRQGTPVCAAGVVLMAATLNPVTPTGPDEQPQTLLLILLEHAGGGRGDNAYKLRTSSRITALVVRGGSVGEPFLSLPLLAMSWGTPAQICEGQ</sequence>
<dbReference type="Proteomes" id="UP001341281">
    <property type="component" value="Chromosome 05"/>
</dbReference>
<dbReference type="EMBL" id="CP144749">
    <property type="protein sequence ID" value="WVZ74003.1"/>
    <property type="molecule type" value="Genomic_DNA"/>
</dbReference>
<dbReference type="AlphaFoldDB" id="A0AAQ3THW6"/>
<reference evidence="2 3" key="1">
    <citation type="submission" date="2024-02" db="EMBL/GenBank/DDBJ databases">
        <title>High-quality chromosome-scale genome assembly of Pensacola bahiagrass (Paspalum notatum Flugge var. saurae).</title>
        <authorList>
            <person name="Vega J.M."/>
            <person name="Podio M."/>
            <person name="Orjuela J."/>
            <person name="Siena L.A."/>
            <person name="Pessino S.C."/>
            <person name="Combes M.C."/>
            <person name="Mariac C."/>
            <person name="Albertini E."/>
            <person name="Pupilli F."/>
            <person name="Ortiz J.P.A."/>
            <person name="Leblanc O."/>
        </authorList>
    </citation>
    <scope>NUCLEOTIDE SEQUENCE [LARGE SCALE GENOMIC DNA]</scope>
    <source>
        <strain evidence="2">R1</strain>
        <tissue evidence="2">Leaf</tissue>
    </source>
</reference>
<evidence type="ECO:0000313" key="2">
    <source>
        <dbReference type="EMBL" id="WVZ74003.1"/>
    </source>
</evidence>
<protein>
    <recommendedName>
        <fullName evidence="4">Secreted protein</fullName>
    </recommendedName>
</protein>
<evidence type="ECO:0008006" key="4">
    <source>
        <dbReference type="Google" id="ProtNLM"/>
    </source>
</evidence>
<feature type="signal peptide" evidence="1">
    <location>
        <begin position="1"/>
        <end position="24"/>
    </location>
</feature>